<dbReference type="Pfam" id="PF13715">
    <property type="entry name" value="CarbopepD_reg_2"/>
    <property type="match status" value="1"/>
</dbReference>
<dbReference type="PATRIC" id="fig|320787.5.peg.2392"/>
<dbReference type="InterPro" id="IPR023996">
    <property type="entry name" value="TonB-dep_OMP_SusC/RagA"/>
</dbReference>
<dbReference type="InterPro" id="IPR008969">
    <property type="entry name" value="CarboxyPept-like_regulatory"/>
</dbReference>
<comment type="subcellular location">
    <subcellularLocation>
        <location evidence="1 7">Cell outer membrane</location>
        <topology evidence="1 7">Multi-pass membrane protein</topology>
    </subcellularLocation>
</comment>
<reference evidence="10 11" key="1">
    <citation type="submission" date="2015-07" db="EMBL/GenBank/DDBJ databases">
        <authorList>
            <person name="Kim K.M."/>
        </authorList>
    </citation>
    <scope>NUCLEOTIDE SEQUENCE [LARGE SCALE GENOMIC DNA]</scope>
    <source>
        <strain evidence="10 11">KCTC 12363</strain>
    </source>
</reference>
<evidence type="ECO:0000259" key="9">
    <source>
        <dbReference type="Pfam" id="PF07715"/>
    </source>
</evidence>
<keyword evidence="5 7" id="KW-0472">Membrane</keyword>
<evidence type="ECO:0000256" key="3">
    <source>
        <dbReference type="ARBA" id="ARBA00022452"/>
    </source>
</evidence>
<gene>
    <name evidence="10" type="ORF">CA2015_2175</name>
</gene>
<dbReference type="RefSeq" id="WP_169786479.1">
    <property type="nucleotide sequence ID" value="NZ_CP012040.1"/>
</dbReference>
<dbReference type="InterPro" id="IPR036942">
    <property type="entry name" value="Beta-barrel_TonB_sf"/>
</dbReference>
<dbReference type="InterPro" id="IPR023997">
    <property type="entry name" value="TonB-dep_OMP_SusC/RagA_CS"/>
</dbReference>
<dbReference type="AlphaFoldDB" id="A0A0H4PAY3"/>
<evidence type="ECO:0000256" key="1">
    <source>
        <dbReference type="ARBA" id="ARBA00004571"/>
    </source>
</evidence>
<evidence type="ECO:0000256" key="5">
    <source>
        <dbReference type="ARBA" id="ARBA00023136"/>
    </source>
</evidence>
<evidence type="ECO:0000256" key="2">
    <source>
        <dbReference type="ARBA" id="ARBA00022448"/>
    </source>
</evidence>
<dbReference type="NCBIfam" id="TIGR04057">
    <property type="entry name" value="SusC_RagA_signa"/>
    <property type="match status" value="1"/>
</dbReference>
<dbReference type="EMBL" id="CP012040">
    <property type="protein sequence ID" value="AKP51596.1"/>
    <property type="molecule type" value="Genomic_DNA"/>
</dbReference>
<protein>
    <submittedName>
        <fullName evidence="10">SusC/RagA family TonB-linked outer membrane protein</fullName>
    </submittedName>
</protein>
<feature type="signal peptide" evidence="8">
    <location>
        <begin position="1"/>
        <end position="34"/>
    </location>
</feature>
<organism evidence="10 11">
    <name type="scientific">Cyclobacterium amurskyense</name>
    <dbReference type="NCBI Taxonomy" id="320787"/>
    <lineage>
        <taxon>Bacteria</taxon>
        <taxon>Pseudomonadati</taxon>
        <taxon>Bacteroidota</taxon>
        <taxon>Cytophagia</taxon>
        <taxon>Cytophagales</taxon>
        <taxon>Cyclobacteriaceae</taxon>
        <taxon>Cyclobacterium</taxon>
    </lineage>
</organism>
<accession>A0A0H4PAY3</accession>
<evidence type="ECO:0000256" key="6">
    <source>
        <dbReference type="ARBA" id="ARBA00023237"/>
    </source>
</evidence>
<dbReference type="Gene3D" id="2.60.40.1120">
    <property type="entry name" value="Carboxypeptidase-like, regulatory domain"/>
    <property type="match status" value="1"/>
</dbReference>
<evidence type="ECO:0000256" key="7">
    <source>
        <dbReference type="PROSITE-ProRule" id="PRU01360"/>
    </source>
</evidence>
<keyword evidence="4 7" id="KW-0812">Transmembrane</keyword>
<evidence type="ECO:0000256" key="8">
    <source>
        <dbReference type="SAM" id="SignalP"/>
    </source>
</evidence>
<dbReference type="Gene3D" id="2.40.170.20">
    <property type="entry name" value="TonB-dependent receptor, beta-barrel domain"/>
    <property type="match status" value="1"/>
</dbReference>
<keyword evidence="2 7" id="KW-0813">Transport</keyword>
<dbReference type="InterPro" id="IPR039426">
    <property type="entry name" value="TonB-dep_rcpt-like"/>
</dbReference>
<dbReference type="KEGG" id="camu:CA2015_2175"/>
<dbReference type="STRING" id="320787.CA2015_2175"/>
<sequence>MKKIILLKHWRWFKIMFCTILLLTICHASSQVMAKDQDEKTIEEVFLDLDAESYTLLQLIKLIEDKTEFTFSYYKNEINLYGVITSTKKSISVYNILLEVAKQHNLSFRQVDKFINIKPGNSKKTKTKPSMAITVKGKVTDKATGESIPGVNVLVLGTNKGTVTDLDGNFTIEVVNGEAVLIFSYIGYEDFRITIGARTQIDVQLTEASEGLEEIVVVGYGTQKKVNITGSIASVKTDDIIDVPLANLSNGLAGRAPGVQVVGTSGLAGASSSIRIRGSSGEPLYVINGVIRDKAAFDALNPNEVENISFLKDAASAAIYGSSAGNGVVLVTTKAGTNQKPVFEYRANYSASESTRPIQNFSAQEEIMFLNNAAITRGLPEPYGEDILNYFSDKSYSINDLIWQTPTVRQHNLSVRGGTNDVNYYVQMGYHSEEGSYKNLGYDRYNFRSDINAKITESLKMSLNLSGNQRNYNRWYWPYDGAEDFNVGDFYRATFNWTRLYPFYVDIDGNPTNNPQDYPVKPAGGWHPPQLMLNEGGYRDTKHRSLNAILKLDLDLGQYIKGLSTSVQGNINAYDNNMKSFVIHNKYYILQSRNIDNKFIPGPVDLNQTGTHNLSSGYENIQENVLLTSAYQFNWYLNFKRSFGKHEVNALAVYEQAGSNSKSLNGRAENLLSTSIDQIYNTSSDTERRWFSGSEGEFARVSWIGRANYSFDQKYIAEFSFRYDGNYKFAPGKQWGFFPSGSVAWRLSEENFINDLSLFDDLKLRASYGTTGSDSGINAWRWGQVYQKSSGYVFGSTLYDGLVPGAVPNPDITWSTISLWDVGLEYGFLNNRLVGEMDIWGKTESDILGTRLGTTPTTYGASLPAVNYGQRSWRGFEINLDWRDNIGELKYSIYGNMGYARDRWDVWDEPESYVDGTYEDNWRSRIGQPDNRVSGYISKGIIRTQEQLNAIPEGFTQFGREPMLGTLLFEDIRGANYSEGPDGKIDGNDITYLSDNGTPRINYGVGFRGEWRGFSLNVHLQGVGAYDRMIQTRNGGGVFQVGDRPYFDIWARDYWTPENPDATYPRVNGQWMQPEFGGGASSFWMRNGAYLRLKNLNLGYSLPERWYSSLGITQVQLYTNATNLFVLTDLKEHDPEQATLDSYPLMKTFTGGLTVQF</sequence>
<name>A0A0H4PAY3_9BACT</name>
<dbReference type="PROSITE" id="PS52016">
    <property type="entry name" value="TONB_DEPENDENT_REC_3"/>
    <property type="match status" value="1"/>
</dbReference>
<dbReference type="Pfam" id="PF07715">
    <property type="entry name" value="Plug"/>
    <property type="match status" value="1"/>
</dbReference>
<keyword evidence="8" id="KW-0732">Signal</keyword>
<evidence type="ECO:0000313" key="10">
    <source>
        <dbReference type="EMBL" id="AKP51596.1"/>
    </source>
</evidence>
<dbReference type="SUPFAM" id="SSF56935">
    <property type="entry name" value="Porins"/>
    <property type="match status" value="1"/>
</dbReference>
<dbReference type="Gene3D" id="2.170.130.10">
    <property type="entry name" value="TonB-dependent receptor, plug domain"/>
    <property type="match status" value="1"/>
</dbReference>
<dbReference type="NCBIfam" id="TIGR04056">
    <property type="entry name" value="OMP_RagA_SusC"/>
    <property type="match status" value="1"/>
</dbReference>
<feature type="domain" description="TonB-dependent receptor plug" evidence="9">
    <location>
        <begin position="225"/>
        <end position="328"/>
    </location>
</feature>
<evidence type="ECO:0000256" key="4">
    <source>
        <dbReference type="ARBA" id="ARBA00022692"/>
    </source>
</evidence>
<keyword evidence="3 7" id="KW-1134">Transmembrane beta strand</keyword>
<proteinExistence type="inferred from homology"/>
<dbReference type="InterPro" id="IPR012910">
    <property type="entry name" value="Plug_dom"/>
</dbReference>
<dbReference type="Proteomes" id="UP000036520">
    <property type="component" value="Chromosome"/>
</dbReference>
<feature type="chain" id="PRO_5005207928" evidence="8">
    <location>
        <begin position="35"/>
        <end position="1157"/>
    </location>
</feature>
<keyword evidence="6 7" id="KW-0998">Cell outer membrane</keyword>
<dbReference type="InterPro" id="IPR037066">
    <property type="entry name" value="Plug_dom_sf"/>
</dbReference>
<dbReference type="SUPFAM" id="SSF49464">
    <property type="entry name" value="Carboxypeptidase regulatory domain-like"/>
    <property type="match status" value="1"/>
</dbReference>
<dbReference type="GO" id="GO:0009279">
    <property type="term" value="C:cell outer membrane"/>
    <property type="evidence" value="ECO:0007669"/>
    <property type="project" value="UniProtKB-SubCell"/>
</dbReference>
<evidence type="ECO:0000313" key="11">
    <source>
        <dbReference type="Proteomes" id="UP000036520"/>
    </source>
</evidence>
<keyword evidence="11" id="KW-1185">Reference proteome</keyword>
<comment type="similarity">
    <text evidence="7">Belongs to the TonB-dependent receptor family.</text>
</comment>